<dbReference type="SMART" id="SM00450">
    <property type="entry name" value="RHOD"/>
    <property type="match status" value="2"/>
</dbReference>
<evidence type="ECO:0000313" key="4">
    <source>
        <dbReference type="EMBL" id="ALO16084.1"/>
    </source>
</evidence>
<reference evidence="4 5" key="1">
    <citation type="submission" date="2015-11" db="EMBL/GenBank/DDBJ databases">
        <title>Description and complete genome sequence of a novel strain predominating in hypersaline microbial mats and representing a new family of the Bacteriodetes phylum.</title>
        <authorList>
            <person name="Spring S."/>
            <person name="Bunk B."/>
            <person name="Sproer C."/>
            <person name="Klenk H.-P."/>
        </authorList>
    </citation>
    <scope>NUCLEOTIDE SEQUENCE [LARGE SCALE GENOMIC DNA]</scope>
    <source>
        <strain evidence="4 5">L21-Spi-D4</strain>
    </source>
</reference>
<dbReference type="SUPFAM" id="SSF52821">
    <property type="entry name" value="Rhodanese/Cell cycle control phosphatase"/>
    <property type="match status" value="2"/>
</dbReference>
<dbReference type="EMBL" id="CP013118">
    <property type="protein sequence ID" value="ALO16084.1"/>
    <property type="molecule type" value="Genomic_DNA"/>
</dbReference>
<sequence length="352" mass="39891" precursor="true">MKKLFIFILIIAAFAACQTENKSKDNSAESADRFSIVMSYLESNGNYINSASIPSIISAKKLYGLLDRNTLVIDIRKEPHYQDGHIAGAVNVKYSNLLNYFEKNIDPASFDVIAIACYSGQSAGFATSLLRLLGYDNVYSLKWGMSSWKKKFADMKWSKKTSNKYLDAITTESKPKAEFGEYPKIMSEDSMAYNIIRKRAHKMFKNGFRHYAVKNNVLFEQPESFYIINYWPEKFYKKGHIPGAIQYTPKKSLDRASYLQTLPVDKPVVPYCFTGQHSAYVTAYLALIGYEARTLLYGANGFMHDMLVNEIGHAFTEKQVMDYPTSKDQSQTRPKAKKEEKSESTVSVSGGC</sequence>
<dbReference type="InterPro" id="IPR036873">
    <property type="entry name" value="Rhodanese-like_dom_sf"/>
</dbReference>
<keyword evidence="4" id="KW-0808">Transferase</keyword>
<evidence type="ECO:0000313" key="5">
    <source>
        <dbReference type="Proteomes" id="UP000064893"/>
    </source>
</evidence>
<accession>A0A0S2I1B5</accession>
<dbReference type="RefSeq" id="WP_057953488.1">
    <property type="nucleotide sequence ID" value="NZ_CP013118.1"/>
</dbReference>
<dbReference type="AlphaFoldDB" id="A0A0S2I1B5"/>
<dbReference type="EC" id="2.8.1.1" evidence="4"/>
<feature type="region of interest" description="Disordered" evidence="1">
    <location>
        <begin position="322"/>
        <end position="352"/>
    </location>
</feature>
<dbReference type="Proteomes" id="UP000064893">
    <property type="component" value="Chromosome"/>
</dbReference>
<feature type="signal peptide" evidence="2">
    <location>
        <begin position="1"/>
        <end position="15"/>
    </location>
</feature>
<name>A0A0S2I1B5_9BACT</name>
<dbReference type="PANTHER" id="PTHR43031">
    <property type="entry name" value="FAD-DEPENDENT OXIDOREDUCTASE"/>
    <property type="match status" value="1"/>
</dbReference>
<dbReference type="PANTHER" id="PTHR43031:SF1">
    <property type="entry name" value="PYRIDINE NUCLEOTIDE-DISULPHIDE OXIDOREDUCTASE"/>
    <property type="match status" value="1"/>
</dbReference>
<evidence type="ECO:0000259" key="3">
    <source>
        <dbReference type="PROSITE" id="PS50206"/>
    </source>
</evidence>
<feature type="domain" description="Rhodanese" evidence="3">
    <location>
        <begin position="66"/>
        <end position="157"/>
    </location>
</feature>
<protein>
    <submittedName>
        <fullName evidence="4">Thiosulfate sulfurtransferase GlpE</fullName>
        <ecNumber evidence="4">2.8.1.1</ecNumber>
    </submittedName>
</protein>
<keyword evidence="2" id="KW-0732">Signal</keyword>
<dbReference type="Pfam" id="PF00581">
    <property type="entry name" value="Rhodanese"/>
    <property type="match status" value="2"/>
</dbReference>
<evidence type="ECO:0000256" key="1">
    <source>
        <dbReference type="SAM" id="MobiDB-lite"/>
    </source>
</evidence>
<dbReference type="PROSITE" id="PS51257">
    <property type="entry name" value="PROKAR_LIPOPROTEIN"/>
    <property type="match status" value="1"/>
</dbReference>
<feature type="domain" description="Rhodanese" evidence="3">
    <location>
        <begin position="236"/>
        <end position="309"/>
    </location>
</feature>
<proteinExistence type="predicted"/>
<organism evidence="4 5">
    <name type="scientific">Salinivirga cyanobacteriivorans</name>
    <dbReference type="NCBI Taxonomy" id="1307839"/>
    <lineage>
        <taxon>Bacteria</taxon>
        <taxon>Pseudomonadati</taxon>
        <taxon>Bacteroidota</taxon>
        <taxon>Bacteroidia</taxon>
        <taxon>Bacteroidales</taxon>
        <taxon>Salinivirgaceae</taxon>
        <taxon>Salinivirga</taxon>
    </lineage>
</organism>
<keyword evidence="5" id="KW-1185">Reference proteome</keyword>
<dbReference type="STRING" id="1307839.L21SP5_02457"/>
<dbReference type="CDD" id="cd00158">
    <property type="entry name" value="RHOD"/>
    <property type="match status" value="2"/>
</dbReference>
<dbReference type="InterPro" id="IPR050229">
    <property type="entry name" value="GlpE_sulfurtransferase"/>
</dbReference>
<dbReference type="GO" id="GO:0004792">
    <property type="term" value="F:thiosulfate-cyanide sulfurtransferase activity"/>
    <property type="evidence" value="ECO:0007669"/>
    <property type="project" value="UniProtKB-EC"/>
</dbReference>
<dbReference type="PROSITE" id="PS50206">
    <property type="entry name" value="RHODANESE_3"/>
    <property type="match status" value="2"/>
</dbReference>
<evidence type="ECO:0000256" key="2">
    <source>
        <dbReference type="SAM" id="SignalP"/>
    </source>
</evidence>
<dbReference type="Gene3D" id="3.40.250.10">
    <property type="entry name" value="Rhodanese-like domain"/>
    <property type="match status" value="2"/>
</dbReference>
<dbReference type="KEGG" id="blq:L21SP5_02457"/>
<dbReference type="InterPro" id="IPR001763">
    <property type="entry name" value="Rhodanese-like_dom"/>
</dbReference>
<gene>
    <name evidence="4" type="primary">glpE</name>
    <name evidence="4" type="ORF">L21SP5_02457</name>
</gene>
<feature type="chain" id="PRO_5012317055" evidence="2">
    <location>
        <begin position="16"/>
        <end position="352"/>
    </location>
</feature>